<keyword evidence="1" id="KW-0732">Signal</keyword>
<organism evidence="3 4">
    <name type="scientific">Comamonas serinivorans</name>
    <dbReference type="NCBI Taxonomy" id="1082851"/>
    <lineage>
        <taxon>Bacteria</taxon>
        <taxon>Pseudomonadati</taxon>
        <taxon>Pseudomonadota</taxon>
        <taxon>Betaproteobacteria</taxon>
        <taxon>Burkholderiales</taxon>
        <taxon>Comamonadaceae</taxon>
        <taxon>Comamonas</taxon>
    </lineage>
</organism>
<keyword evidence="4" id="KW-1185">Reference proteome</keyword>
<dbReference type="InterPro" id="IPR048433">
    <property type="entry name" value="YNCE-like_beta-prop"/>
</dbReference>
<dbReference type="InterPro" id="IPR051200">
    <property type="entry name" value="Host-pathogen_enzymatic-act"/>
</dbReference>
<dbReference type="KEGG" id="cser:CCO03_06840"/>
<accession>A0A1Y0ESZ6</accession>
<name>A0A1Y0ESZ6_9BURK</name>
<evidence type="ECO:0000259" key="2">
    <source>
        <dbReference type="Pfam" id="PF21783"/>
    </source>
</evidence>
<dbReference type="Proteomes" id="UP000196138">
    <property type="component" value="Chromosome"/>
</dbReference>
<dbReference type="PANTHER" id="PTHR47197">
    <property type="entry name" value="PROTEIN NIRF"/>
    <property type="match status" value="1"/>
</dbReference>
<dbReference type="InterPro" id="IPR011045">
    <property type="entry name" value="N2O_reductase_N"/>
</dbReference>
<feature type="domain" description="YNCE-like beta-propeller" evidence="2">
    <location>
        <begin position="25"/>
        <end position="352"/>
    </location>
</feature>
<dbReference type="InterPro" id="IPR011964">
    <property type="entry name" value="YVTN_b-propeller_repeat"/>
</dbReference>
<gene>
    <name evidence="3" type="ORF">CCO03_06840</name>
</gene>
<sequence length="353" mass="37302">MAHAAPGAAGAREAGSASPAAGVHASASASVGARATVQPGPAAQRAPLPANTPVFVLNSLSGNVSVIDPTTWTEVQRIQTGKEPHHLYLTPDEQSVIVANAGGDSLTFIDPRTAQVQRTLTGILDPYHLRFSPDMKWFVTAANRLNHVDLYRWDGQTPTLVKRIATGKTPSHLWIDSGSRWVWSSMQDSNELVVIDLATQTLTHRVPTGALPADVYVTPDDTTLLLGLTGGSGVEVYDVAGGKAPKLIGTIATGRGAHAFRSAGDGRHVYVSNRVDNTISKIDTQTLKAVATFAAPSGPDCMDVLADGKTIVVGSRWAGKLTVIDAQTRKIVTQVPVGKSPHGVWTLNHVTRQ</sequence>
<dbReference type="AlphaFoldDB" id="A0A1Y0ESZ6"/>
<dbReference type="Pfam" id="PF21783">
    <property type="entry name" value="YNCE"/>
    <property type="match status" value="1"/>
</dbReference>
<evidence type="ECO:0000256" key="1">
    <source>
        <dbReference type="ARBA" id="ARBA00022729"/>
    </source>
</evidence>
<dbReference type="PANTHER" id="PTHR47197:SF3">
    <property type="entry name" value="DIHYDRO-HEME D1 DEHYDROGENASE"/>
    <property type="match status" value="1"/>
</dbReference>
<dbReference type="EMBL" id="CP021455">
    <property type="protein sequence ID" value="ARU06706.1"/>
    <property type="molecule type" value="Genomic_DNA"/>
</dbReference>
<evidence type="ECO:0000313" key="3">
    <source>
        <dbReference type="EMBL" id="ARU06706.1"/>
    </source>
</evidence>
<dbReference type="Gene3D" id="2.130.10.10">
    <property type="entry name" value="YVTN repeat-like/Quinoprotein amine dehydrogenase"/>
    <property type="match status" value="2"/>
</dbReference>
<dbReference type="NCBIfam" id="TIGR02276">
    <property type="entry name" value="beta_rpt_yvtn"/>
    <property type="match status" value="2"/>
</dbReference>
<protein>
    <recommendedName>
        <fullName evidence="2">YNCE-like beta-propeller domain-containing protein</fullName>
    </recommendedName>
</protein>
<proteinExistence type="predicted"/>
<dbReference type="InterPro" id="IPR015943">
    <property type="entry name" value="WD40/YVTN_repeat-like_dom_sf"/>
</dbReference>
<dbReference type="OrthoDB" id="8674919at2"/>
<evidence type="ECO:0000313" key="4">
    <source>
        <dbReference type="Proteomes" id="UP000196138"/>
    </source>
</evidence>
<reference evidence="3 4" key="1">
    <citation type="submission" date="2017-05" db="EMBL/GenBank/DDBJ databases">
        <authorList>
            <person name="Song R."/>
            <person name="Chenine A.L."/>
            <person name="Ruprecht R.M."/>
        </authorList>
    </citation>
    <scope>NUCLEOTIDE SEQUENCE [LARGE SCALE GENOMIC DNA]</scope>
    <source>
        <strain evidence="3 4">DSM 26136</strain>
    </source>
</reference>
<dbReference type="SUPFAM" id="SSF50974">
    <property type="entry name" value="Nitrous oxide reductase, N-terminal domain"/>
    <property type="match status" value="1"/>
</dbReference>